<dbReference type="SUPFAM" id="SSF53474">
    <property type="entry name" value="alpha/beta-Hydrolases"/>
    <property type="match status" value="1"/>
</dbReference>
<reference evidence="1 2" key="1">
    <citation type="submission" date="2015-08" db="EMBL/GenBank/DDBJ databases">
        <title>Next Generation Sequencing and Analysis of the Genome of Puccinia sorghi L Schw, the Causal Agent of Maize Common Rust.</title>
        <authorList>
            <person name="Rochi L."/>
            <person name="Burguener G."/>
            <person name="Darino M."/>
            <person name="Turjanski A."/>
            <person name="Kreff E."/>
            <person name="Dieguez M.J."/>
            <person name="Sacco F."/>
        </authorList>
    </citation>
    <scope>NUCLEOTIDE SEQUENCE [LARGE SCALE GENOMIC DNA]</scope>
    <source>
        <strain evidence="1 2">RO10H11247</strain>
    </source>
</reference>
<comment type="caution">
    <text evidence="1">The sequence shown here is derived from an EMBL/GenBank/DDBJ whole genome shotgun (WGS) entry which is preliminary data.</text>
</comment>
<keyword evidence="2" id="KW-1185">Reference proteome</keyword>
<dbReference type="OrthoDB" id="2498029at2759"/>
<dbReference type="Proteomes" id="UP000037035">
    <property type="component" value="Unassembled WGS sequence"/>
</dbReference>
<evidence type="ECO:0000313" key="2">
    <source>
        <dbReference type="Proteomes" id="UP000037035"/>
    </source>
</evidence>
<evidence type="ECO:0000313" key="1">
    <source>
        <dbReference type="EMBL" id="KNZ44711.1"/>
    </source>
</evidence>
<gene>
    <name evidence="1" type="ORF">VP01_88g3</name>
</gene>
<dbReference type="InterPro" id="IPR029058">
    <property type="entry name" value="AB_hydrolase_fold"/>
</dbReference>
<name>A0A0L6U872_9BASI</name>
<proteinExistence type="predicted"/>
<dbReference type="VEuPathDB" id="FungiDB:VP01_88g3"/>
<dbReference type="AlphaFoldDB" id="A0A0L6U872"/>
<accession>A0A0L6U872</accession>
<dbReference type="EMBL" id="LAVV01014493">
    <property type="protein sequence ID" value="KNZ44711.1"/>
    <property type="molecule type" value="Genomic_DNA"/>
</dbReference>
<protein>
    <submittedName>
        <fullName evidence="1">Uncharacterized protein</fullName>
    </submittedName>
</protein>
<organism evidence="1 2">
    <name type="scientific">Puccinia sorghi</name>
    <dbReference type="NCBI Taxonomy" id="27349"/>
    <lineage>
        <taxon>Eukaryota</taxon>
        <taxon>Fungi</taxon>
        <taxon>Dikarya</taxon>
        <taxon>Basidiomycota</taxon>
        <taxon>Pucciniomycotina</taxon>
        <taxon>Pucciniomycetes</taxon>
        <taxon>Pucciniales</taxon>
        <taxon>Pucciniaceae</taxon>
        <taxon>Puccinia</taxon>
    </lineage>
</organism>
<dbReference type="Gene3D" id="3.40.50.1820">
    <property type="entry name" value="alpha/beta hydrolase"/>
    <property type="match status" value="1"/>
</dbReference>
<sequence>MLNAKPPQLNPLAILSTRVHVPSLLPRPKANSPLKGIPHGDDLSTASLKPTFNSFNSHKLNQGGLSPLTAQFTKAASRQIIKKPATSHTPSNTVFYDEYIDAQHIVARYEIAETCDSKLTSSSPASTRLEIFQDSISLLLAIIRDFFLCLWSIISRNFHTVFSLKHRQILPIHHVTSLPQVFKMVMPISGYDLEIEGRVAHSEKLHNILYQIYCRPDYSENEIKGDIVYLPETPLNGPMDVSPLMAAFIHAGHRIIIPQVDGRGNLSKSAVQSVLNVGHQSRVIATVLRHLRYSDIELEKRHQPGNFSIRVSPSGRPIFLLGLGHTALVALSYPLEIGQPVHQFLQSTGSSGALSIPSVSLRAEPARSLMGKLTSFCGTSKQGRAEFKRCGPLPNIQGIIAICPMLDPRARHPRQISWFQRTKMLIDQGVEPVNYSPSMNNAVKNLHRNASNIRVPVMIAHGTKVRRYDFREAFGHIEAVNSFYGGLPSVESTLVFCPTLWHNGDLAAESARNGLANDCMNWMGEKIDCSVPRFATTPDVSTESLHRSRVGIEDVNPSSRASIGVNGTSSLSPEAILTADEDMDEVDYSSDFGTWFGSQNDCDRSDSRNSCGGESIRSFRTQSARFSSGSYLGSPELLGSLSIEIDMDRDSPHVSTSGFSTPAPRTPGTDFFPFLPPSAKIIDHGPRDVVAVLRSNRASFQSLSCVNIPGSSLEFH</sequence>